<evidence type="ECO:0000256" key="4">
    <source>
        <dbReference type="ARBA" id="ARBA00022519"/>
    </source>
</evidence>
<name>E4TJX0_CALNY</name>
<keyword evidence="9" id="KW-0808">Transferase</keyword>
<feature type="transmembrane region" description="Helical" evidence="10">
    <location>
        <begin position="6"/>
        <end position="23"/>
    </location>
</feature>
<comment type="function">
    <text evidence="9">Plays an essential role in type IV pili and type II pseudopili formation by proteolytically removing the leader sequence from substrate proteins and subsequently monomethylating the alpha-amino group of the newly exposed N-terminal phenylalanine.</text>
</comment>
<comment type="catalytic activity">
    <reaction evidence="9">
        <text>Typically cleaves a -Gly-|-Phe- bond to release an N-terminal, basic peptide of 5-8 residues from type IV prepilin, and then N-methylates the new N-terminal amino group, the methyl donor being S-adenosyl-L-methionine.</text>
        <dbReference type="EC" id="3.4.23.43"/>
    </reaction>
</comment>
<evidence type="ECO:0000313" key="13">
    <source>
        <dbReference type="EMBL" id="ADR18221.1"/>
    </source>
</evidence>
<reference evidence="13 14" key="1">
    <citation type="journal article" date="2011" name="Stand. Genomic Sci.">
        <title>Complete genome sequence of Calditerrivibrio nitroreducens type strain (Yu37-1).</title>
        <authorList>
            <person name="Pitluck S."/>
            <person name="Sikorski J."/>
            <person name="Zeytun A."/>
            <person name="Lapidus A."/>
            <person name="Nolan M."/>
            <person name="Lucas S."/>
            <person name="Hammon N."/>
            <person name="Deshpande S."/>
            <person name="Cheng J.F."/>
            <person name="Tapia R."/>
            <person name="Han C."/>
            <person name="Goodwin L."/>
            <person name="Liolios K."/>
            <person name="Pagani I."/>
            <person name="Ivanova N."/>
            <person name="Mavromatis K."/>
            <person name="Pati A."/>
            <person name="Chen A."/>
            <person name="Palaniappan K."/>
            <person name="Hauser L."/>
            <person name="Chang Y.J."/>
            <person name="Jeffries C.D."/>
            <person name="Detter J.C."/>
            <person name="Brambilla E."/>
            <person name="Djao O.D."/>
            <person name="Rohde M."/>
            <person name="Spring S."/>
            <person name="Goker M."/>
            <person name="Woyke T."/>
            <person name="Bristow J."/>
            <person name="Eisen J.A."/>
            <person name="Markowitz V."/>
            <person name="Hugenholtz P."/>
            <person name="Kyrpides N.C."/>
            <person name="Klenk H.P."/>
            <person name="Land M."/>
        </authorList>
    </citation>
    <scope>NUCLEOTIDE SEQUENCE [LARGE SCALE GENOMIC DNA]</scope>
    <source>
        <strain evidence="14">DSM 19672 / NBRC 101217 / Yu37-1</strain>
    </source>
</reference>
<keyword evidence="4" id="KW-0997">Cell inner membrane</keyword>
<dbReference type="InterPro" id="IPR014032">
    <property type="entry name" value="Peptidase_A24A_bac"/>
</dbReference>
<protein>
    <recommendedName>
        <fullName evidence="9">Prepilin leader peptidase/N-methyltransferase</fullName>
        <ecNumber evidence="9">2.1.1.-</ecNumber>
        <ecNumber evidence="9">3.4.23.43</ecNumber>
    </recommendedName>
</protein>
<dbReference type="InterPro" id="IPR000045">
    <property type="entry name" value="Prepilin_IV_endopep_pep"/>
</dbReference>
<feature type="domain" description="Prepilin type IV endopeptidase peptidase" evidence="11">
    <location>
        <begin position="126"/>
        <end position="217"/>
    </location>
</feature>
<sequence length="259" mass="28612" precursor="true">MCYLFFLIGAIFGSFMNVLIYRLPRGISIITPKSNCPNCKQEIRCYDNIPLISYILLKGRCRGCGVRIPIRYFIVELVTSLVFFLLCIKYGLSLNSLALLIFSFFILTAGFTDLYTAFEKDQFECGVIPSVILYAGIILGLILSFFNGFGIVNSILGGVIGFISLFIPAIVYKILKGREGMGDGDMYLMAMSGTFLGVKAILPILILSSFVGAVIGIVIIKVLKDNSFPIPFGPFIALGSIVYLFYGEELINLYIGLLR</sequence>
<keyword evidence="9 13" id="KW-0378">Hydrolase</keyword>
<evidence type="ECO:0000256" key="7">
    <source>
        <dbReference type="ARBA" id="ARBA00023136"/>
    </source>
</evidence>
<evidence type="ECO:0000256" key="5">
    <source>
        <dbReference type="ARBA" id="ARBA00022692"/>
    </source>
</evidence>
<dbReference type="Pfam" id="PF06750">
    <property type="entry name" value="A24_N_bact"/>
    <property type="match status" value="1"/>
</dbReference>
<dbReference type="STRING" id="768670.Calni_0308"/>
<feature type="transmembrane region" description="Helical" evidence="10">
    <location>
        <begin position="70"/>
        <end position="91"/>
    </location>
</feature>
<accession>E4TJX0</accession>
<comment type="similarity">
    <text evidence="2 8">Belongs to the peptidase A24 family.</text>
</comment>
<dbReference type="GO" id="GO:0005886">
    <property type="term" value="C:plasma membrane"/>
    <property type="evidence" value="ECO:0007669"/>
    <property type="project" value="UniProtKB-SubCell"/>
</dbReference>
<keyword evidence="5 9" id="KW-0812">Transmembrane</keyword>
<dbReference type="InterPro" id="IPR010627">
    <property type="entry name" value="Prepilin_pept_A24_N"/>
</dbReference>
<keyword evidence="9" id="KW-0489">Methyltransferase</keyword>
<dbReference type="Pfam" id="PF01478">
    <property type="entry name" value="Peptidase_A24"/>
    <property type="match status" value="1"/>
</dbReference>
<dbReference type="EMBL" id="CP002347">
    <property type="protein sequence ID" value="ADR18221.1"/>
    <property type="molecule type" value="Genomic_DNA"/>
</dbReference>
<evidence type="ECO:0000256" key="6">
    <source>
        <dbReference type="ARBA" id="ARBA00022989"/>
    </source>
</evidence>
<dbReference type="PANTHER" id="PTHR30487">
    <property type="entry name" value="TYPE 4 PREPILIN-LIKE PROTEINS LEADER PEPTIDE-PROCESSING ENZYME"/>
    <property type="match status" value="1"/>
</dbReference>
<dbReference type="GO" id="GO:0032259">
    <property type="term" value="P:methylation"/>
    <property type="evidence" value="ECO:0007669"/>
    <property type="project" value="UniProtKB-KW"/>
</dbReference>
<evidence type="ECO:0000256" key="8">
    <source>
        <dbReference type="RuleBase" id="RU003793"/>
    </source>
</evidence>
<feature type="transmembrane region" description="Helical" evidence="10">
    <location>
        <begin position="127"/>
        <end position="149"/>
    </location>
</feature>
<keyword evidence="9" id="KW-0511">Multifunctional enzyme</keyword>
<keyword evidence="7 10" id="KW-0472">Membrane</keyword>
<keyword evidence="6 10" id="KW-1133">Transmembrane helix</keyword>
<feature type="transmembrane region" description="Helical" evidence="10">
    <location>
        <begin position="196"/>
        <end position="220"/>
    </location>
</feature>
<dbReference type="GO" id="GO:0004190">
    <property type="term" value="F:aspartic-type endopeptidase activity"/>
    <property type="evidence" value="ECO:0007669"/>
    <property type="project" value="UniProtKB-EC"/>
</dbReference>
<dbReference type="Gene3D" id="1.20.120.1220">
    <property type="match status" value="1"/>
</dbReference>
<evidence type="ECO:0000259" key="12">
    <source>
        <dbReference type="Pfam" id="PF06750"/>
    </source>
</evidence>
<keyword evidence="14" id="KW-1185">Reference proteome</keyword>
<dbReference type="GO" id="GO:0008168">
    <property type="term" value="F:methyltransferase activity"/>
    <property type="evidence" value="ECO:0007669"/>
    <property type="project" value="UniProtKB-KW"/>
</dbReference>
<organism evidence="13 14">
    <name type="scientific">Calditerrivibrio nitroreducens (strain DSM 19672 / NBRC 101217 / Yu37-1)</name>
    <dbReference type="NCBI Taxonomy" id="768670"/>
    <lineage>
        <taxon>Bacteria</taxon>
        <taxon>Pseudomonadati</taxon>
        <taxon>Deferribacterota</taxon>
        <taxon>Deferribacteres</taxon>
        <taxon>Deferribacterales</taxon>
        <taxon>Calditerrivibrionaceae</taxon>
    </lineage>
</organism>
<dbReference type="OrthoDB" id="9789291at2"/>
<evidence type="ECO:0000313" key="14">
    <source>
        <dbReference type="Proteomes" id="UP000007039"/>
    </source>
</evidence>
<dbReference type="eggNOG" id="COG1989">
    <property type="taxonomic scope" value="Bacteria"/>
</dbReference>
<dbReference type="KEGG" id="cni:Calni_0308"/>
<feature type="domain" description="Prepilin peptidase A24 N-terminal" evidence="12">
    <location>
        <begin position="7"/>
        <end position="89"/>
    </location>
</feature>
<evidence type="ECO:0000259" key="11">
    <source>
        <dbReference type="Pfam" id="PF01478"/>
    </source>
</evidence>
<dbReference type="EC" id="2.1.1.-" evidence="9"/>
<comment type="subcellular location">
    <subcellularLocation>
        <location evidence="1">Cell inner membrane</location>
        <topology evidence="1">Multi-pass membrane protein</topology>
    </subcellularLocation>
    <subcellularLocation>
        <location evidence="9">Cell membrane</location>
        <topology evidence="9">Multi-pass membrane protein</topology>
    </subcellularLocation>
</comment>
<dbReference type="PANTHER" id="PTHR30487:SF0">
    <property type="entry name" value="PREPILIN LEADER PEPTIDASE_N-METHYLTRANSFERASE-RELATED"/>
    <property type="match status" value="1"/>
</dbReference>
<evidence type="ECO:0000256" key="1">
    <source>
        <dbReference type="ARBA" id="ARBA00004429"/>
    </source>
</evidence>
<keyword evidence="3" id="KW-1003">Cell membrane</keyword>
<keyword evidence="9" id="KW-0645">Protease</keyword>
<evidence type="ECO:0000256" key="3">
    <source>
        <dbReference type="ARBA" id="ARBA00022475"/>
    </source>
</evidence>
<gene>
    <name evidence="13" type="ordered locus">Calni_0308</name>
</gene>
<dbReference type="AlphaFoldDB" id="E4TJX0"/>
<evidence type="ECO:0000256" key="9">
    <source>
        <dbReference type="RuleBase" id="RU003794"/>
    </source>
</evidence>
<dbReference type="PRINTS" id="PR00864">
    <property type="entry name" value="PREPILNPTASE"/>
</dbReference>
<dbReference type="Proteomes" id="UP000007039">
    <property type="component" value="Chromosome"/>
</dbReference>
<feature type="transmembrane region" description="Helical" evidence="10">
    <location>
        <begin position="155"/>
        <end position="175"/>
    </location>
</feature>
<dbReference type="RefSeq" id="WP_013450437.1">
    <property type="nucleotide sequence ID" value="NC_014758.1"/>
</dbReference>
<evidence type="ECO:0000256" key="2">
    <source>
        <dbReference type="ARBA" id="ARBA00005801"/>
    </source>
</evidence>
<feature type="transmembrane region" description="Helical" evidence="10">
    <location>
        <begin position="232"/>
        <end position="255"/>
    </location>
</feature>
<dbReference type="GO" id="GO:0006465">
    <property type="term" value="P:signal peptide processing"/>
    <property type="evidence" value="ECO:0007669"/>
    <property type="project" value="TreeGrafter"/>
</dbReference>
<dbReference type="InterPro" id="IPR050882">
    <property type="entry name" value="Prepilin_peptidase/N-MTase"/>
</dbReference>
<dbReference type="HOGENOM" id="CLU_057101_0_1_0"/>
<evidence type="ECO:0000256" key="10">
    <source>
        <dbReference type="SAM" id="Phobius"/>
    </source>
</evidence>
<dbReference type="EC" id="3.4.23.43" evidence="9"/>
<feature type="transmembrane region" description="Helical" evidence="10">
    <location>
        <begin position="97"/>
        <end position="115"/>
    </location>
</feature>
<proteinExistence type="inferred from homology"/>